<keyword evidence="21" id="KW-1185">Reference proteome</keyword>
<comment type="subcellular location">
    <subcellularLocation>
        <location evidence="2">Membrane</location>
    </subcellularLocation>
</comment>
<keyword evidence="7" id="KW-0547">Nucleotide-binding</keyword>
<keyword evidence="5 14" id="KW-0597">Phosphoprotein</keyword>
<evidence type="ECO:0000256" key="15">
    <source>
        <dbReference type="SAM" id="Coils"/>
    </source>
</evidence>
<keyword evidence="15" id="KW-0175">Coiled coil</keyword>
<dbReference type="OrthoDB" id="9809348at2"/>
<evidence type="ECO:0000256" key="7">
    <source>
        <dbReference type="ARBA" id="ARBA00022741"/>
    </source>
</evidence>
<evidence type="ECO:0000256" key="8">
    <source>
        <dbReference type="ARBA" id="ARBA00022777"/>
    </source>
</evidence>
<gene>
    <name evidence="20" type="ORF">H1P_460038</name>
</gene>
<evidence type="ECO:0000256" key="4">
    <source>
        <dbReference type="ARBA" id="ARBA00012438"/>
    </source>
</evidence>
<keyword evidence="16" id="KW-1133">Transmembrane helix</keyword>
<dbReference type="InterPro" id="IPR036097">
    <property type="entry name" value="HisK_dim/P_sf"/>
</dbReference>
<feature type="domain" description="Response regulatory" evidence="18">
    <location>
        <begin position="522"/>
        <end position="638"/>
    </location>
</feature>
<dbReference type="SUPFAM" id="SSF158472">
    <property type="entry name" value="HAMP domain-like"/>
    <property type="match status" value="1"/>
</dbReference>
<dbReference type="Proteomes" id="UP000320055">
    <property type="component" value="Unassembled WGS sequence"/>
</dbReference>
<dbReference type="PANTHER" id="PTHR43047">
    <property type="entry name" value="TWO-COMPONENT HISTIDINE PROTEIN KINASE"/>
    <property type="match status" value="1"/>
</dbReference>
<dbReference type="Gene3D" id="1.10.287.130">
    <property type="match status" value="1"/>
</dbReference>
<feature type="coiled-coil region" evidence="15">
    <location>
        <begin position="223"/>
        <end position="271"/>
    </location>
</feature>
<evidence type="ECO:0000256" key="12">
    <source>
        <dbReference type="ARBA" id="ARBA00023306"/>
    </source>
</evidence>
<evidence type="ECO:0000256" key="3">
    <source>
        <dbReference type="ARBA" id="ARBA00006402"/>
    </source>
</evidence>
<keyword evidence="11 16" id="KW-0472">Membrane</keyword>
<feature type="domain" description="HAMP" evidence="19">
    <location>
        <begin position="179"/>
        <end position="231"/>
    </location>
</feature>
<reference evidence="20 21" key="1">
    <citation type="submission" date="2019-01" db="EMBL/GenBank/DDBJ databases">
        <authorList>
            <person name="Brito A."/>
        </authorList>
    </citation>
    <scope>NUCLEOTIDE SEQUENCE [LARGE SCALE GENOMIC DNA]</scope>
    <source>
        <strain evidence="20">1</strain>
    </source>
</reference>
<comment type="catalytic activity">
    <reaction evidence="1">
        <text>ATP + protein L-histidine = ADP + protein N-phospho-L-histidine.</text>
        <dbReference type="EC" id="2.7.13.3"/>
    </reaction>
</comment>
<dbReference type="FunFam" id="1.10.287.130:FF:000038">
    <property type="entry name" value="Sensory transduction histidine kinase"/>
    <property type="match status" value="1"/>
</dbReference>
<dbReference type="CDD" id="cd17546">
    <property type="entry name" value="REC_hyHK_CKI1_RcsC-like"/>
    <property type="match status" value="1"/>
</dbReference>
<evidence type="ECO:0000256" key="6">
    <source>
        <dbReference type="ARBA" id="ARBA00022679"/>
    </source>
</evidence>
<evidence type="ECO:0000256" key="13">
    <source>
        <dbReference type="ARBA" id="ARBA00074306"/>
    </source>
</evidence>
<dbReference type="CDD" id="cd16922">
    <property type="entry name" value="HATPase_EvgS-ArcB-TorS-like"/>
    <property type="match status" value="1"/>
</dbReference>
<dbReference type="SMART" id="SM00448">
    <property type="entry name" value="REC"/>
    <property type="match status" value="1"/>
</dbReference>
<dbReference type="Pfam" id="PF02518">
    <property type="entry name" value="HATPase_c"/>
    <property type="match status" value="1"/>
</dbReference>
<keyword evidence="8 20" id="KW-0418">Kinase</keyword>
<dbReference type="SUPFAM" id="SSF52172">
    <property type="entry name" value="CheY-like"/>
    <property type="match status" value="1"/>
</dbReference>
<dbReference type="Gene3D" id="3.40.50.2300">
    <property type="match status" value="1"/>
</dbReference>
<dbReference type="AlphaFoldDB" id="A0A563VYK8"/>
<evidence type="ECO:0000256" key="5">
    <source>
        <dbReference type="ARBA" id="ARBA00022553"/>
    </source>
</evidence>
<dbReference type="EMBL" id="CAACVJ010000401">
    <property type="protein sequence ID" value="VEP16544.1"/>
    <property type="molecule type" value="Genomic_DNA"/>
</dbReference>
<evidence type="ECO:0000313" key="21">
    <source>
        <dbReference type="Proteomes" id="UP000320055"/>
    </source>
</evidence>
<feature type="transmembrane region" description="Helical" evidence="16">
    <location>
        <begin position="159"/>
        <end position="177"/>
    </location>
</feature>
<dbReference type="EC" id="2.7.13.3" evidence="4"/>
<dbReference type="InterPro" id="IPR004358">
    <property type="entry name" value="Sig_transdc_His_kin-like_C"/>
</dbReference>
<evidence type="ECO:0000313" key="20">
    <source>
        <dbReference type="EMBL" id="VEP16544.1"/>
    </source>
</evidence>
<dbReference type="CDD" id="cd06225">
    <property type="entry name" value="HAMP"/>
    <property type="match status" value="1"/>
</dbReference>
<dbReference type="Pfam" id="PF00512">
    <property type="entry name" value="HisKA"/>
    <property type="match status" value="1"/>
</dbReference>
<dbReference type="Gene3D" id="3.30.450.20">
    <property type="entry name" value="PAS domain"/>
    <property type="match status" value="1"/>
</dbReference>
<dbReference type="SMART" id="SM00304">
    <property type="entry name" value="HAMP"/>
    <property type="match status" value="1"/>
</dbReference>
<dbReference type="PROSITE" id="PS50110">
    <property type="entry name" value="RESPONSE_REGULATORY"/>
    <property type="match status" value="1"/>
</dbReference>
<evidence type="ECO:0000256" key="16">
    <source>
        <dbReference type="SAM" id="Phobius"/>
    </source>
</evidence>
<evidence type="ECO:0000256" key="2">
    <source>
        <dbReference type="ARBA" id="ARBA00004370"/>
    </source>
</evidence>
<dbReference type="Pfam" id="PF00072">
    <property type="entry name" value="Response_reg"/>
    <property type="match status" value="1"/>
</dbReference>
<dbReference type="InterPro" id="IPR003661">
    <property type="entry name" value="HisK_dim/P_dom"/>
</dbReference>
<dbReference type="InterPro" id="IPR003660">
    <property type="entry name" value="HAMP_dom"/>
</dbReference>
<keyword evidence="9" id="KW-0067">ATP-binding</keyword>
<dbReference type="CDD" id="cd00082">
    <property type="entry name" value="HisKA"/>
    <property type="match status" value="1"/>
</dbReference>
<evidence type="ECO:0000259" key="18">
    <source>
        <dbReference type="PROSITE" id="PS50110"/>
    </source>
</evidence>
<evidence type="ECO:0000259" key="17">
    <source>
        <dbReference type="PROSITE" id="PS50109"/>
    </source>
</evidence>
<keyword evidence="10" id="KW-0902">Two-component regulatory system</keyword>
<dbReference type="InterPro" id="IPR005467">
    <property type="entry name" value="His_kinase_dom"/>
</dbReference>
<dbReference type="SUPFAM" id="SSF47384">
    <property type="entry name" value="Homodimeric domain of signal transducing histidine kinase"/>
    <property type="match status" value="1"/>
</dbReference>
<keyword evidence="12" id="KW-0131">Cell cycle</keyword>
<evidence type="ECO:0000256" key="9">
    <source>
        <dbReference type="ARBA" id="ARBA00022840"/>
    </source>
</evidence>
<dbReference type="Gene3D" id="1.10.8.500">
    <property type="entry name" value="HAMP domain in histidine kinase"/>
    <property type="match status" value="1"/>
</dbReference>
<feature type="modified residue" description="4-aspartylphosphate" evidence="14">
    <location>
        <position position="571"/>
    </location>
</feature>
<dbReference type="InterPro" id="IPR001789">
    <property type="entry name" value="Sig_transdc_resp-reg_receiver"/>
</dbReference>
<accession>A0A563VYK8</accession>
<evidence type="ECO:0000256" key="1">
    <source>
        <dbReference type="ARBA" id="ARBA00000085"/>
    </source>
</evidence>
<evidence type="ECO:0000256" key="11">
    <source>
        <dbReference type="ARBA" id="ARBA00023136"/>
    </source>
</evidence>
<dbReference type="PROSITE" id="PS50885">
    <property type="entry name" value="HAMP"/>
    <property type="match status" value="1"/>
</dbReference>
<dbReference type="FunFam" id="3.30.565.10:FF:000010">
    <property type="entry name" value="Sensor histidine kinase RcsC"/>
    <property type="match status" value="1"/>
</dbReference>
<comment type="similarity">
    <text evidence="3">In the N-terminal section; belongs to the phytochrome family.</text>
</comment>
<dbReference type="InterPro" id="IPR036890">
    <property type="entry name" value="HATPase_C_sf"/>
</dbReference>
<organism evidence="20 21">
    <name type="scientific">Hyella patelloides LEGE 07179</name>
    <dbReference type="NCBI Taxonomy" id="945734"/>
    <lineage>
        <taxon>Bacteria</taxon>
        <taxon>Bacillati</taxon>
        <taxon>Cyanobacteriota</taxon>
        <taxon>Cyanophyceae</taxon>
        <taxon>Pleurocapsales</taxon>
        <taxon>Hyellaceae</taxon>
        <taxon>Hyella</taxon>
    </lineage>
</organism>
<evidence type="ECO:0000259" key="19">
    <source>
        <dbReference type="PROSITE" id="PS50885"/>
    </source>
</evidence>
<protein>
    <recommendedName>
        <fullName evidence="13">Circadian input-output histidine kinase CikA</fullName>
        <ecNumber evidence="4">2.7.13.3</ecNumber>
    </recommendedName>
</protein>
<dbReference type="Gene3D" id="3.30.565.10">
    <property type="entry name" value="Histidine kinase-like ATPase, C-terminal domain"/>
    <property type="match status" value="1"/>
</dbReference>
<dbReference type="InterPro" id="IPR003594">
    <property type="entry name" value="HATPase_dom"/>
</dbReference>
<dbReference type="SMART" id="SM00388">
    <property type="entry name" value="HisKA"/>
    <property type="match status" value="1"/>
</dbReference>
<dbReference type="PANTHER" id="PTHR43047:SF72">
    <property type="entry name" value="OSMOSENSING HISTIDINE PROTEIN KINASE SLN1"/>
    <property type="match status" value="1"/>
</dbReference>
<feature type="domain" description="Histidine kinase" evidence="17">
    <location>
        <begin position="271"/>
        <end position="497"/>
    </location>
</feature>
<proteinExistence type="inferred from homology"/>
<dbReference type="Pfam" id="PF00672">
    <property type="entry name" value="HAMP"/>
    <property type="match status" value="1"/>
</dbReference>
<dbReference type="SUPFAM" id="SSF55874">
    <property type="entry name" value="ATPase domain of HSP90 chaperone/DNA topoisomerase II/histidine kinase"/>
    <property type="match status" value="1"/>
</dbReference>
<keyword evidence="6 20" id="KW-0808">Transferase</keyword>
<sequence length="736" mass="83217">MELFIQTSPSIFGLEVLNLSSAKNPKLILDDFLSQIRDFLNKLDISPNAEIFILEPNSLIVAASSDEQFYTINDGEAKRLSALVSKDRTIAQTTEYLINRFGSLEQIKQSYQLDLKIDRHKTFAQVTPWKDKFGLDWLIVVTVPESDFMAQINANTRTTIFLCLAALGIATVLGIYTSRWIAKPIMRLSQASEAIAGGQLDRQVTINSINELRSLGQSFNKMAQQLKEMFTTLETTNQELEIRVEERTFELQEAKEIADAANQAKSEFLANMSHELRTPLNGILGFAQILQRSQIINHKEKKGIGVIYKCGSHLLTLINDILDISKIEARTMELHFKNFHFPAFLENVAEICRIRADQKQIAFTYQVDESLPLAVYSDERRLRQVLINLLGNAIKFTDRGGVTFRVSQLDVRSQPNTSFWRKIRFTVEDTGVGMSATQLDKIFLPFEQVGDTARMKEGTGLGLPISQKIVQMMDSTIKVASEPNIGSTFWFDLDLEAVTDWSDSARVFDAGKIIGFTGDRYKILVVDDRWVNRSVLVNLLAPLGFEIQEANNGRAGFELARQFAPDLIITDLVMPVMDGFTFIEQLRKLPQLQEVIIIPSSASVMETDRYKSLDAGANEFLPKPVQAEALLEMLRIHLELTWIYEESVAVANTSEPKSPQLTSTSQEIATPDLSTLEQLYDFAKKGSLDELVELTQNLEQIEPKLSYFAQEIYQLAEDFKIKQIQSFIEKCLTIKK</sequence>
<dbReference type="PROSITE" id="PS50109">
    <property type="entry name" value="HIS_KIN"/>
    <property type="match status" value="1"/>
</dbReference>
<dbReference type="GO" id="GO:0005886">
    <property type="term" value="C:plasma membrane"/>
    <property type="evidence" value="ECO:0007669"/>
    <property type="project" value="TreeGrafter"/>
</dbReference>
<evidence type="ECO:0000256" key="14">
    <source>
        <dbReference type="PROSITE-ProRule" id="PRU00169"/>
    </source>
</evidence>
<dbReference type="SMART" id="SM00387">
    <property type="entry name" value="HATPase_c"/>
    <property type="match status" value="1"/>
</dbReference>
<evidence type="ECO:0000256" key="10">
    <source>
        <dbReference type="ARBA" id="ARBA00023012"/>
    </source>
</evidence>
<dbReference type="GO" id="GO:0005524">
    <property type="term" value="F:ATP binding"/>
    <property type="evidence" value="ECO:0007669"/>
    <property type="project" value="UniProtKB-KW"/>
</dbReference>
<dbReference type="InterPro" id="IPR011006">
    <property type="entry name" value="CheY-like_superfamily"/>
</dbReference>
<dbReference type="GO" id="GO:0009927">
    <property type="term" value="F:histidine phosphotransfer kinase activity"/>
    <property type="evidence" value="ECO:0007669"/>
    <property type="project" value="TreeGrafter"/>
</dbReference>
<keyword evidence="16" id="KW-0812">Transmembrane</keyword>
<dbReference type="GO" id="GO:0000155">
    <property type="term" value="F:phosphorelay sensor kinase activity"/>
    <property type="evidence" value="ECO:0007669"/>
    <property type="project" value="InterPro"/>
</dbReference>
<name>A0A563VYK8_9CYAN</name>
<dbReference type="PRINTS" id="PR00344">
    <property type="entry name" value="BCTRLSENSOR"/>
</dbReference>